<gene>
    <name evidence="1" type="ORF">SARC_08143</name>
</gene>
<keyword evidence="2" id="KW-1185">Reference proteome</keyword>
<evidence type="ECO:0000313" key="1">
    <source>
        <dbReference type="EMBL" id="KNC79467.1"/>
    </source>
</evidence>
<accession>A0A0L0FRL5</accession>
<dbReference type="AlphaFoldDB" id="A0A0L0FRL5"/>
<dbReference type="RefSeq" id="XP_014153369.1">
    <property type="nucleotide sequence ID" value="XM_014297894.1"/>
</dbReference>
<dbReference type="EMBL" id="KQ242300">
    <property type="protein sequence ID" value="KNC79467.1"/>
    <property type="molecule type" value="Genomic_DNA"/>
</dbReference>
<name>A0A0L0FRL5_9EUKA</name>
<organism evidence="1 2">
    <name type="scientific">Sphaeroforma arctica JP610</name>
    <dbReference type="NCBI Taxonomy" id="667725"/>
    <lineage>
        <taxon>Eukaryota</taxon>
        <taxon>Ichthyosporea</taxon>
        <taxon>Ichthyophonida</taxon>
        <taxon>Sphaeroforma</taxon>
    </lineage>
</organism>
<proteinExistence type="predicted"/>
<dbReference type="OrthoDB" id="31616at2759"/>
<protein>
    <submittedName>
        <fullName evidence="1">Uncharacterized protein</fullName>
    </submittedName>
</protein>
<dbReference type="Proteomes" id="UP000054560">
    <property type="component" value="Unassembled WGS sequence"/>
</dbReference>
<dbReference type="GeneID" id="25908647"/>
<evidence type="ECO:0000313" key="2">
    <source>
        <dbReference type="Proteomes" id="UP000054560"/>
    </source>
</evidence>
<sequence length="333" mass="37337">MKRVGKTVHEEKDSSWSPRGSLKKVTATIREGMQTLTELAQAASVTTLDSDAFTFDFSITEDDLIPGKTGRELFLDKFSEKDVAKWMEDKGVLDILRKKGFKDCVLDFDLSGMTVDKFRIYDLGVKVPGKNGVLLDCKDPLAVKPSAKNNIMPYHLTHDNYTSTSQYDDPAEKPPNDIPPIVEAAIRLKFDLQKSHAMRMATAGVERDGDLILPRSTHRETYEFLHKLEEADVNFLYVEWLLLQNVTKELDGHLHNALPGQLYPGLGIMEPMAEILLTKIVEGRDVVLNNPLYFHNAIMYRDLPGTVFLNPEYEGGSIAVVSWNETIASGGCM</sequence>
<reference evidence="1 2" key="1">
    <citation type="submission" date="2011-02" db="EMBL/GenBank/DDBJ databases">
        <title>The Genome Sequence of Sphaeroforma arctica JP610.</title>
        <authorList>
            <consortium name="The Broad Institute Genome Sequencing Platform"/>
            <person name="Russ C."/>
            <person name="Cuomo C."/>
            <person name="Young S.K."/>
            <person name="Zeng Q."/>
            <person name="Gargeya S."/>
            <person name="Alvarado L."/>
            <person name="Berlin A."/>
            <person name="Chapman S.B."/>
            <person name="Chen Z."/>
            <person name="Freedman E."/>
            <person name="Gellesch M."/>
            <person name="Goldberg J."/>
            <person name="Griggs A."/>
            <person name="Gujja S."/>
            <person name="Heilman E."/>
            <person name="Heiman D."/>
            <person name="Howarth C."/>
            <person name="Mehta T."/>
            <person name="Neiman D."/>
            <person name="Pearson M."/>
            <person name="Roberts A."/>
            <person name="Saif S."/>
            <person name="Shea T."/>
            <person name="Shenoy N."/>
            <person name="Sisk P."/>
            <person name="Stolte C."/>
            <person name="Sykes S."/>
            <person name="White J."/>
            <person name="Yandava C."/>
            <person name="Burger G."/>
            <person name="Gray M.W."/>
            <person name="Holland P.W.H."/>
            <person name="King N."/>
            <person name="Lang F.B.F."/>
            <person name="Roger A.J."/>
            <person name="Ruiz-Trillo I."/>
            <person name="Haas B."/>
            <person name="Nusbaum C."/>
            <person name="Birren B."/>
        </authorList>
    </citation>
    <scope>NUCLEOTIDE SEQUENCE [LARGE SCALE GENOMIC DNA]</scope>
    <source>
        <strain evidence="1 2">JP610</strain>
    </source>
</reference>